<feature type="compositionally biased region" description="Pro residues" evidence="3">
    <location>
        <begin position="720"/>
        <end position="729"/>
    </location>
</feature>
<evidence type="ECO:0000256" key="3">
    <source>
        <dbReference type="SAM" id="MobiDB-lite"/>
    </source>
</evidence>
<evidence type="ECO:0000256" key="2">
    <source>
        <dbReference type="ARBA" id="ARBA00022553"/>
    </source>
</evidence>
<feature type="compositionally biased region" description="Basic and acidic residues" evidence="3">
    <location>
        <begin position="253"/>
        <end position="268"/>
    </location>
</feature>
<feature type="compositionally biased region" description="Basic and acidic residues" evidence="3">
    <location>
        <begin position="81"/>
        <end position="98"/>
    </location>
</feature>
<feature type="compositionally biased region" description="Gly residues" evidence="3">
    <location>
        <begin position="973"/>
        <end position="982"/>
    </location>
</feature>
<proteinExistence type="inferred from homology"/>
<sequence length="1134" mass="121646">MSEPHRVQFTSLPGSLNPAFLKKSRKEEVGGAEQHQDPEPAAAAVRITLTLFEPDHKRCPEFFYPELVKNIRGKVKGLPPGDKKKDLPDPFNDEEKERHKVEALARKFEEKYGGKKRRKDRIQDLIDMGYGYDESDSFIDNSEAYDELVPASLTTKYGGFYINSGTLQFRQASESEDDFIKEKKKKSPKKRKLKEGGEKIKKKKKDDSYDKEKKSKKSKFSKAGFTALNASKEKKKKKYSGALSVKEMLKKFQKEKEAQRKRDEEHKPVPASSAEAQGLRELEGASDPLLSLFGSTSDNDLLQAATAMDSLTDLDLEQLLSESAEGSPFREMDDESDSLGVGLDQEFRQPSSLPEGLPAPLEKRVKELAQAARAAEGESRQKFFTQDINGILLDIEVQARELSSQVRSGVYAYLASFLPCSKDTLVKRARKLHLYEQGGRLKDPLQKLKEAIGRAMPEQMAKYQDECQAHTQAKVAKMLEEEKDKEQRERICSDEEEDEEKGGRRIMGPRKKFQWNDEIRELLCHVVKMKLESYDLEKNNKAHSWEDYVKAFLDAEVRPLWPKGWMQARTLFKESRRGHGHLTSILAKKKVMAPSKIKVKESSTKPDKKVSVPSGQVGGPLALPSEHPGGGPSTGTANRELSSQASGSLANPAPVSLEDSLDGDLIRNSASSLEAVSKELAVLNSRTSGSSEFTLPAPSKAPAEKAVGVLCTEEKRTFPKPGPSAPPPSSSLQSPLSFLAEQALALGQSSQEKKPESSGYKELSCQAALSKGLPDVHQSKAKHHGLPRTSHAPPTAAPVPGSSVKVFQAGTQQQKSFSAPAPFVSKLQGPKPSSPQCHRSFLQLVKTATKGQSFHPSTPASSGGTPASSSSSHKTPASSSAALSHPAKQHSASSAGPSYKNSPFASSVSKHGISSGSSSSGGTPVQSSASGNLLPSTQPPSTGPPPSRPVPGSTVKKPPVSQKLTLVAPPGGPNGDSSGGTQGVAKLLTSSLKPSAVSSVTSSTSLPKGTSGAVLLTSSSPLNLLSSSYKAGSPKLPGAVNSNSLGIISPFPLRVLSFSADSSAKAGVSKDAIVTGPAPGTFHHGLSHSLLAGLHSSPPHAAPLPHAAMSTHISQSLPDASQLHGKGPGVPRKL</sequence>
<feature type="compositionally biased region" description="Basic and acidic residues" evidence="3">
    <location>
        <begin position="598"/>
        <end position="610"/>
    </location>
</feature>
<dbReference type="Pfam" id="PF08729">
    <property type="entry name" value="HUN"/>
    <property type="match status" value="1"/>
</dbReference>
<feature type="region of interest" description="Disordered" evidence="3">
    <location>
        <begin position="480"/>
        <end position="505"/>
    </location>
</feature>
<dbReference type="GO" id="GO:0005634">
    <property type="term" value="C:nucleus"/>
    <property type="evidence" value="ECO:0007669"/>
    <property type="project" value="TreeGrafter"/>
</dbReference>
<evidence type="ECO:0000256" key="1">
    <source>
        <dbReference type="ARBA" id="ARBA00009911"/>
    </source>
</evidence>
<keyword evidence="2" id="KW-0597">Phosphoprotein</keyword>
<feature type="compositionally biased region" description="Low complexity" evidence="3">
    <location>
        <begin position="730"/>
        <end position="739"/>
    </location>
</feature>
<dbReference type="InterPro" id="IPR026947">
    <property type="entry name" value="UBN_middle_dom"/>
</dbReference>
<dbReference type="InterPro" id="IPR014840">
    <property type="entry name" value="HRD"/>
</dbReference>
<accession>A0A8B7SSW2</accession>
<feature type="domain" description="Ubinuclein middle" evidence="5">
    <location>
        <begin position="353"/>
        <end position="573"/>
    </location>
</feature>
<name>A0A8B7SSW2_HIPAR</name>
<dbReference type="OrthoDB" id="68076at2759"/>
<feature type="region of interest" description="Disordered" evidence="3">
    <location>
        <begin position="74"/>
        <end position="98"/>
    </location>
</feature>
<dbReference type="Pfam" id="PF14075">
    <property type="entry name" value="UBN_AB"/>
    <property type="match status" value="1"/>
</dbReference>
<dbReference type="KEGG" id="hai:109392125"/>
<feature type="compositionally biased region" description="Basic and acidic residues" evidence="3">
    <location>
        <begin position="480"/>
        <end position="493"/>
    </location>
</feature>
<evidence type="ECO:0000259" key="5">
    <source>
        <dbReference type="Pfam" id="PF14075"/>
    </source>
</evidence>
<dbReference type="CTD" id="29855"/>
<feature type="region of interest" description="Disordered" evidence="3">
    <location>
        <begin position="171"/>
        <end position="220"/>
    </location>
</feature>
<feature type="compositionally biased region" description="Low complexity" evidence="3">
    <location>
        <begin position="1093"/>
        <end position="1108"/>
    </location>
</feature>
<feature type="region of interest" description="Disordered" evidence="3">
    <location>
        <begin position="1"/>
        <end position="41"/>
    </location>
</feature>
<dbReference type="GO" id="GO:0006325">
    <property type="term" value="P:chromatin organization"/>
    <property type="evidence" value="ECO:0007669"/>
    <property type="project" value="TreeGrafter"/>
</dbReference>
<evidence type="ECO:0000313" key="7">
    <source>
        <dbReference type="RefSeq" id="XP_019515838.1"/>
    </source>
</evidence>
<evidence type="ECO:0000259" key="4">
    <source>
        <dbReference type="Pfam" id="PF08729"/>
    </source>
</evidence>
<feature type="compositionally biased region" description="Basic residues" evidence="3">
    <location>
        <begin position="182"/>
        <end position="193"/>
    </location>
</feature>
<dbReference type="PANTHER" id="PTHR21669">
    <property type="entry name" value="CAPZ-INTERACTING PROTEIN AND RELATED PROTEINS"/>
    <property type="match status" value="1"/>
</dbReference>
<feature type="region of interest" description="Disordered" evidence="3">
    <location>
        <begin position="253"/>
        <end position="281"/>
    </location>
</feature>
<dbReference type="PANTHER" id="PTHR21669:SF12">
    <property type="entry name" value="UBINUCLEIN-1"/>
    <property type="match status" value="1"/>
</dbReference>
<feature type="region of interest" description="Disordered" evidence="3">
    <location>
        <begin position="685"/>
        <end position="704"/>
    </location>
</feature>
<feature type="domain" description="Hpc2-related" evidence="4">
    <location>
        <begin position="117"/>
        <end position="168"/>
    </location>
</feature>
<feature type="compositionally biased region" description="Basic and acidic residues" evidence="3">
    <location>
        <begin position="194"/>
        <end position="213"/>
    </location>
</feature>
<feature type="compositionally biased region" description="Low complexity" evidence="3">
    <location>
        <begin position="855"/>
        <end position="886"/>
    </location>
</feature>
<organism evidence="6 8">
    <name type="scientific">Hipposideros armiger</name>
    <name type="common">Great Himalayan leaf-nosed bat</name>
    <dbReference type="NCBI Taxonomy" id="186990"/>
    <lineage>
        <taxon>Eukaryota</taxon>
        <taxon>Metazoa</taxon>
        <taxon>Chordata</taxon>
        <taxon>Craniata</taxon>
        <taxon>Vertebrata</taxon>
        <taxon>Euteleostomi</taxon>
        <taxon>Mammalia</taxon>
        <taxon>Eutheria</taxon>
        <taxon>Laurasiatheria</taxon>
        <taxon>Chiroptera</taxon>
        <taxon>Yinpterochiroptera</taxon>
        <taxon>Rhinolophoidea</taxon>
        <taxon>Hipposideridae</taxon>
        <taxon>Hipposideros</taxon>
    </lineage>
</organism>
<feature type="compositionally biased region" description="Pro residues" evidence="3">
    <location>
        <begin position="937"/>
        <end position="949"/>
    </location>
</feature>
<comment type="similarity">
    <text evidence="1">Belongs to the ubinuclein family.</text>
</comment>
<dbReference type="AlphaFoldDB" id="A0A8B7SSW2"/>
<feature type="region of interest" description="Disordered" evidence="3">
    <location>
        <begin position="710"/>
        <end position="983"/>
    </location>
</feature>
<feature type="compositionally biased region" description="Low complexity" evidence="3">
    <location>
        <begin position="906"/>
        <end position="936"/>
    </location>
</feature>
<evidence type="ECO:0000313" key="8">
    <source>
        <dbReference type="RefSeq" id="XP_019515839.1"/>
    </source>
</evidence>
<reference evidence="7 8" key="1">
    <citation type="submission" date="2025-04" db="UniProtKB">
        <authorList>
            <consortium name="RefSeq"/>
        </authorList>
    </citation>
    <scope>IDENTIFICATION</scope>
    <source>
        <tissue evidence="7 8">Muscle</tissue>
    </source>
</reference>
<feature type="region of interest" description="Disordered" evidence="3">
    <location>
        <begin position="1093"/>
        <end position="1134"/>
    </location>
</feature>
<feature type="compositionally biased region" description="Polar residues" evidence="3">
    <location>
        <begin position="634"/>
        <end position="649"/>
    </location>
</feature>
<evidence type="ECO:0000313" key="6">
    <source>
        <dbReference type="Proteomes" id="UP000694851"/>
    </source>
</evidence>
<feature type="region of interest" description="Disordered" evidence="3">
    <location>
        <begin position="594"/>
        <end position="656"/>
    </location>
</feature>
<dbReference type="GeneID" id="109392125"/>
<keyword evidence="6" id="KW-1185">Reference proteome</keyword>
<feature type="compositionally biased region" description="Polar residues" evidence="3">
    <location>
        <begin position="890"/>
        <end position="905"/>
    </location>
</feature>
<dbReference type="Proteomes" id="UP000694851">
    <property type="component" value="Unplaced"/>
</dbReference>
<gene>
    <name evidence="7 8" type="primary">UBN1</name>
</gene>
<dbReference type="RefSeq" id="XP_019515839.1">
    <property type="nucleotide sequence ID" value="XM_019660294.1"/>
</dbReference>
<protein>
    <submittedName>
        <fullName evidence="7 8">Ubinuclein-1 isoform X1</fullName>
    </submittedName>
</protein>
<dbReference type="RefSeq" id="XP_019515838.1">
    <property type="nucleotide sequence ID" value="XM_019660293.1"/>
</dbReference>
<feature type="compositionally biased region" description="Basic and acidic residues" evidence="3">
    <location>
        <begin position="25"/>
        <end position="38"/>
    </location>
</feature>